<protein>
    <submittedName>
        <fullName evidence="1">Uncharacterized protein</fullName>
    </submittedName>
</protein>
<sequence>MFARIGKAILTLGAAAATAFALPASAQDDTAQVNTYSFTQDYEPSPAIWRLADEDTTIYMFGTIHVLPEGFRWRSPEFDAIVEEAETLVVETSDADSFSMLNAVHPKVNRLTTSSGSISASLSVANQQRWREFIETTGAPFTMVDQMPVLVALLSYALTPVEDGSSFEFGVETVLERAFAEAGKPVESIENFGHVYYQIVREPREPLIADLERQLTQWGGKDAAGLFDPSTDNPTGDEYWSMEHAWARGEVQDDFDLGFGQGAVGEAFHDILIVRRNREWAEWLEERLEQPGTILLAVGAGHFEGSDSVLRFLVDRGIPAERIH</sequence>
<evidence type="ECO:0000313" key="2">
    <source>
        <dbReference type="Proteomes" id="UP000053070"/>
    </source>
</evidence>
<reference evidence="1 2" key="1">
    <citation type="submission" date="2015-04" db="EMBL/GenBank/DDBJ databases">
        <title>The draft genome sequence of Erythrobacr gangjinensis K7-2.</title>
        <authorList>
            <person name="Zhuang L."/>
            <person name="Liu Y."/>
            <person name="Shao Z."/>
        </authorList>
    </citation>
    <scope>NUCLEOTIDE SEQUENCE [LARGE SCALE GENOMIC DNA]</scope>
    <source>
        <strain evidence="1 2">K7-2</strain>
    </source>
</reference>
<dbReference type="Proteomes" id="UP000053070">
    <property type="component" value="Unassembled WGS sequence"/>
</dbReference>
<dbReference type="STRING" id="502682.BMF35_a1892"/>
<comment type="caution">
    <text evidence="1">The sequence shown here is derived from an EMBL/GenBank/DDBJ whole genome shotgun (WGS) entry which is preliminary data.</text>
</comment>
<keyword evidence="2" id="KW-1185">Reference proteome</keyword>
<gene>
    <name evidence="1" type="ORF">AAW01_02355</name>
</gene>
<dbReference type="PATRIC" id="fig|502682.8.peg.481"/>
<dbReference type="OrthoDB" id="9806326at2"/>
<dbReference type="EMBL" id="LBHC01000001">
    <property type="protein sequence ID" value="KLE32882.1"/>
    <property type="molecule type" value="Genomic_DNA"/>
</dbReference>
<accession>A0A0G9MQ69</accession>
<dbReference type="KEGG" id="egn:BMF35_a1892"/>
<name>A0A0G9MQ69_9SPHN</name>
<dbReference type="Pfam" id="PF01963">
    <property type="entry name" value="TraB_PrgY_gumN"/>
    <property type="match status" value="1"/>
</dbReference>
<dbReference type="CDD" id="cd14789">
    <property type="entry name" value="Tiki"/>
    <property type="match status" value="1"/>
</dbReference>
<organism evidence="1 2">
    <name type="scientific">Aurantiacibacter gangjinensis</name>
    <dbReference type="NCBI Taxonomy" id="502682"/>
    <lineage>
        <taxon>Bacteria</taxon>
        <taxon>Pseudomonadati</taxon>
        <taxon>Pseudomonadota</taxon>
        <taxon>Alphaproteobacteria</taxon>
        <taxon>Sphingomonadales</taxon>
        <taxon>Erythrobacteraceae</taxon>
        <taxon>Aurantiacibacter</taxon>
    </lineage>
</organism>
<dbReference type="InterPro" id="IPR047111">
    <property type="entry name" value="YbaP-like"/>
</dbReference>
<proteinExistence type="predicted"/>
<evidence type="ECO:0000313" key="1">
    <source>
        <dbReference type="EMBL" id="KLE32882.1"/>
    </source>
</evidence>
<dbReference type="InterPro" id="IPR002816">
    <property type="entry name" value="TraB/PrgY/GumN_fam"/>
</dbReference>
<dbReference type="RefSeq" id="WP_047005731.1">
    <property type="nucleotide sequence ID" value="NZ_CP018097.1"/>
</dbReference>
<dbReference type="PANTHER" id="PTHR40590">
    <property type="entry name" value="CYTOPLASMIC PROTEIN-RELATED"/>
    <property type="match status" value="1"/>
</dbReference>
<dbReference type="PANTHER" id="PTHR40590:SF1">
    <property type="entry name" value="CYTOPLASMIC PROTEIN"/>
    <property type="match status" value="1"/>
</dbReference>
<dbReference type="AlphaFoldDB" id="A0A0G9MQ69"/>